<evidence type="ECO:0000313" key="1">
    <source>
        <dbReference type="EMBL" id="NYR16211.1"/>
    </source>
</evidence>
<accession>A0A7L4PBF7</accession>
<protein>
    <submittedName>
        <fullName evidence="1">Uncharacterized protein</fullName>
    </submittedName>
</protein>
<organism evidence="1 2">
    <name type="scientific">Pyrobaculum arsenaticum</name>
    <dbReference type="NCBI Taxonomy" id="121277"/>
    <lineage>
        <taxon>Archaea</taxon>
        <taxon>Thermoproteota</taxon>
        <taxon>Thermoprotei</taxon>
        <taxon>Thermoproteales</taxon>
        <taxon>Thermoproteaceae</taxon>
        <taxon>Pyrobaculum</taxon>
    </lineage>
</organism>
<dbReference type="OMA" id="MFRVYLN"/>
<dbReference type="EMBL" id="JAAVJF010000005">
    <property type="protein sequence ID" value="NYR16211.1"/>
    <property type="molecule type" value="Genomic_DNA"/>
</dbReference>
<name>A0A7L4PBF7_9CREN</name>
<dbReference type="Proteomes" id="UP000554766">
    <property type="component" value="Unassembled WGS sequence"/>
</dbReference>
<sequence>MYRVYLNPKEGRVLVTKTKLFEDGWVLVTRHSTWDRAYRKALYIASKLDYVLEWYLEDQIQHVLQVFKN</sequence>
<reference evidence="1 2" key="1">
    <citation type="journal article" date="2020" name="Nat. Commun.">
        <title>The structures of two archaeal type IV pili illuminate evolutionary relationships.</title>
        <authorList>
            <person name="Wang F."/>
            <person name="Baquero D.P."/>
            <person name="Su Z."/>
            <person name="Beltran L.C."/>
            <person name="Prangishvili D."/>
            <person name="Krupovic M."/>
            <person name="Egelman E.H."/>
        </authorList>
    </citation>
    <scope>NUCLEOTIDE SEQUENCE [LARGE SCALE GENOMIC DNA]</scope>
    <source>
        <strain evidence="1 2">2GA</strain>
    </source>
</reference>
<dbReference type="RefSeq" id="WP_011901324.1">
    <property type="nucleotide sequence ID" value="NZ_JAAVJF010000005.1"/>
</dbReference>
<evidence type="ECO:0000313" key="2">
    <source>
        <dbReference type="Proteomes" id="UP000554766"/>
    </source>
</evidence>
<proteinExistence type="predicted"/>
<keyword evidence="2" id="KW-1185">Reference proteome</keyword>
<comment type="caution">
    <text evidence="1">The sequence shown here is derived from an EMBL/GenBank/DDBJ whole genome shotgun (WGS) entry which is preliminary data.</text>
</comment>
<dbReference type="AlphaFoldDB" id="A0A7L4PBF7"/>
<dbReference type="GeneID" id="5055860"/>
<gene>
    <name evidence="1" type="ORF">HC235_09775</name>
</gene>